<feature type="transmembrane region" description="Helical" evidence="6">
    <location>
        <begin position="15"/>
        <end position="40"/>
    </location>
</feature>
<evidence type="ECO:0000256" key="1">
    <source>
        <dbReference type="ARBA" id="ARBA00004651"/>
    </source>
</evidence>
<evidence type="ECO:0000256" key="5">
    <source>
        <dbReference type="ARBA" id="ARBA00023136"/>
    </source>
</evidence>
<protein>
    <submittedName>
        <fullName evidence="8">Uncharacterized membrane-anchored protein YitT, contains DUF161 and DUF2179 domains</fullName>
    </submittedName>
</protein>
<keyword evidence="5 6" id="KW-0472">Membrane</keyword>
<evidence type="ECO:0000256" key="6">
    <source>
        <dbReference type="SAM" id="Phobius"/>
    </source>
</evidence>
<dbReference type="EMBL" id="FOES01000003">
    <property type="protein sequence ID" value="SEP81019.1"/>
    <property type="molecule type" value="Genomic_DNA"/>
</dbReference>
<dbReference type="Proteomes" id="UP000199427">
    <property type="component" value="Unassembled WGS sequence"/>
</dbReference>
<evidence type="ECO:0000313" key="9">
    <source>
        <dbReference type="Proteomes" id="UP000199427"/>
    </source>
</evidence>
<evidence type="ECO:0000259" key="7">
    <source>
        <dbReference type="Pfam" id="PF10035"/>
    </source>
</evidence>
<organism evidence="8 9">
    <name type="scientific">Piscibacillus halophilus</name>
    <dbReference type="NCBI Taxonomy" id="571933"/>
    <lineage>
        <taxon>Bacteria</taxon>
        <taxon>Bacillati</taxon>
        <taxon>Bacillota</taxon>
        <taxon>Bacilli</taxon>
        <taxon>Bacillales</taxon>
        <taxon>Bacillaceae</taxon>
        <taxon>Piscibacillus</taxon>
    </lineage>
</organism>
<dbReference type="Pfam" id="PF10035">
    <property type="entry name" value="DUF2179"/>
    <property type="match status" value="1"/>
</dbReference>
<sequence>MVTRHNGRVPIWQQLFYIIIGSAIVALSFNGFLLPNYIAAGGVSGISTITEYLFNLEPAYVIWGVNVPVLMLAFFLIGKGSALRSVAGSLVLPFFVFLTRNIEPISEEVILASIFGGLGVGIGLGIVYLGDASTGGTSLIAQMIYKYSSLSLGTSLAIIDGLIVLTAIIVFDVELGLFALIGLFMTSKSIDLVQTGFNRTKATLIVSGKHREVQQAIYDKVDRGVTRISAQGGFTEQDRPVLMCVVNQTEISKLKRTIKEADPEAFVIVMDSSEVLGRGFYQTS</sequence>
<comment type="subcellular location">
    <subcellularLocation>
        <location evidence="1">Cell membrane</location>
        <topology evidence="1">Multi-pass membrane protein</topology>
    </subcellularLocation>
</comment>
<dbReference type="InterPro" id="IPR003740">
    <property type="entry name" value="YitT"/>
</dbReference>
<evidence type="ECO:0000313" key="8">
    <source>
        <dbReference type="EMBL" id="SEP81019.1"/>
    </source>
</evidence>
<keyword evidence="4 6" id="KW-1133">Transmembrane helix</keyword>
<dbReference type="GO" id="GO:0005886">
    <property type="term" value="C:plasma membrane"/>
    <property type="evidence" value="ECO:0007669"/>
    <property type="project" value="UniProtKB-SubCell"/>
</dbReference>
<dbReference type="RefSeq" id="WP_091772478.1">
    <property type="nucleotide sequence ID" value="NZ_CAESCL010000096.1"/>
</dbReference>
<proteinExistence type="predicted"/>
<dbReference type="PIRSF" id="PIRSF006483">
    <property type="entry name" value="Membrane_protein_YitT"/>
    <property type="match status" value="1"/>
</dbReference>
<dbReference type="CDD" id="cd16380">
    <property type="entry name" value="YitT_C"/>
    <property type="match status" value="1"/>
</dbReference>
<dbReference type="InterPro" id="IPR051461">
    <property type="entry name" value="UPF0750_membrane"/>
</dbReference>
<keyword evidence="9" id="KW-1185">Reference proteome</keyword>
<name>A0A1H9AWM1_9BACI</name>
<dbReference type="OrthoDB" id="1758221at2"/>
<keyword evidence="2" id="KW-1003">Cell membrane</keyword>
<dbReference type="PANTHER" id="PTHR33545">
    <property type="entry name" value="UPF0750 MEMBRANE PROTEIN YITT-RELATED"/>
    <property type="match status" value="1"/>
</dbReference>
<feature type="domain" description="DUF2179" evidence="7">
    <location>
        <begin position="223"/>
        <end position="277"/>
    </location>
</feature>
<dbReference type="AlphaFoldDB" id="A0A1H9AWM1"/>
<keyword evidence="3 6" id="KW-0812">Transmembrane</keyword>
<gene>
    <name evidence="8" type="ORF">SAMN05216362_10367</name>
</gene>
<feature type="transmembrane region" description="Helical" evidence="6">
    <location>
        <begin position="85"/>
        <end position="103"/>
    </location>
</feature>
<evidence type="ECO:0000256" key="3">
    <source>
        <dbReference type="ARBA" id="ARBA00022692"/>
    </source>
</evidence>
<reference evidence="8 9" key="1">
    <citation type="submission" date="2016-10" db="EMBL/GenBank/DDBJ databases">
        <authorList>
            <person name="de Groot N.N."/>
        </authorList>
    </citation>
    <scope>NUCLEOTIDE SEQUENCE [LARGE SCALE GENOMIC DNA]</scope>
    <source>
        <strain evidence="8 9">DSM 21633</strain>
    </source>
</reference>
<dbReference type="STRING" id="571933.SAMN05216362_10367"/>
<feature type="transmembrane region" description="Helical" evidence="6">
    <location>
        <begin position="60"/>
        <end position="78"/>
    </location>
</feature>
<dbReference type="InterPro" id="IPR019264">
    <property type="entry name" value="DUF2179"/>
</dbReference>
<evidence type="ECO:0000256" key="4">
    <source>
        <dbReference type="ARBA" id="ARBA00022989"/>
    </source>
</evidence>
<dbReference type="PANTHER" id="PTHR33545:SF9">
    <property type="entry name" value="UPF0750 MEMBRANE PROTEIN YITE"/>
    <property type="match status" value="1"/>
</dbReference>
<evidence type="ECO:0000256" key="2">
    <source>
        <dbReference type="ARBA" id="ARBA00022475"/>
    </source>
</evidence>
<feature type="transmembrane region" description="Helical" evidence="6">
    <location>
        <begin position="109"/>
        <end position="129"/>
    </location>
</feature>
<dbReference type="InterPro" id="IPR015867">
    <property type="entry name" value="N-reg_PII/ATP_PRibTrfase_C"/>
</dbReference>
<accession>A0A1H9AWM1</accession>
<dbReference type="Gene3D" id="3.30.70.120">
    <property type="match status" value="1"/>
</dbReference>
<dbReference type="Pfam" id="PF02588">
    <property type="entry name" value="YitT_membrane"/>
    <property type="match status" value="1"/>
</dbReference>
<feature type="transmembrane region" description="Helical" evidence="6">
    <location>
        <begin position="150"/>
        <end position="171"/>
    </location>
</feature>